<feature type="domain" description="CCHC-type" evidence="9">
    <location>
        <begin position="15"/>
        <end position="29"/>
    </location>
</feature>
<dbReference type="EMBL" id="JBJQOH010000003">
    <property type="protein sequence ID" value="KAL3694567.1"/>
    <property type="molecule type" value="Genomic_DNA"/>
</dbReference>
<dbReference type="SUPFAM" id="SSF57756">
    <property type="entry name" value="Retrovirus zinc finger-like domains"/>
    <property type="match status" value="1"/>
</dbReference>
<dbReference type="InterPro" id="IPR040038">
    <property type="entry name" value="TIPIN/Csm3/Swi3"/>
</dbReference>
<feature type="compositionally biased region" description="Low complexity" evidence="8">
    <location>
        <begin position="191"/>
        <end position="206"/>
    </location>
</feature>
<dbReference type="GO" id="GO:0008270">
    <property type="term" value="F:zinc ion binding"/>
    <property type="evidence" value="ECO:0007669"/>
    <property type="project" value="UniProtKB-KW"/>
</dbReference>
<feature type="region of interest" description="Disordered" evidence="8">
    <location>
        <begin position="33"/>
        <end position="57"/>
    </location>
</feature>
<evidence type="ECO:0000256" key="7">
    <source>
        <dbReference type="RuleBase" id="RU366049"/>
    </source>
</evidence>
<feature type="region of interest" description="Disordered" evidence="8">
    <location>
        <begin position="175"/>
        <end position="213"/>
    </location>
</feature>
<evidence type="ECO:0000256" key="6">
    <source>
        <dbReference type="PROSITE-ProRule" id="PRU00047"/>
    </source>
</evidence>
<evidence type="ECO:0000259" key="9">
    <source>
        <dbReference type="PROSITE" id="PS50158"/>
    </source>
</evidence>
<keyword evidence="6" id="KW-0479">Metal-binding</keyword>
<dbReference type="Gene3D" id="4.10.60.10">
    <property type="entry name" value="Zinc finger, CCHC-type"/>
    <property type="match status" value="1"/>
</dbReference>
<dbReference type="GO" id="GO:0031297">
    <property type="term" value="P:replication fork processing"/>
    <property type="evidence" value="ECO:0007669"/>
    <property type="project" value="UniProtKB-UniRule"/>
</dbReference>
<evidence type="ECO:0000256" key="3">
    <source>
        <dbReference type="ARBA" id="ARBA00022763"/>
    </source>
</evidence>
<evidence type="ECO:0000256" key="8">
    <source>
        <dbReference type="SAM" id="MobiDB-lite"/>
    </source>
</evidence>
<keyword evidence="4 7" id="KW-0539">Nucleus</keyword>
<reference evidence="10 11" key="1">
    <citation type="submission" date="2024-09" db="EMBL/GenBank/DDBJ databases">
        <title>Chromosome-scale assembly of Riccia sorocarpa.</title>
        <authorList>
            <person name="Paukszto L."/>
        </authorList>
    </citation>
    <scope>NUCLEOTIDE SEQUENCE [LARGE SCALE GENOMIC DNA]</scope>
    <source>
        <strain evidence="10">LP-2024</strain>
        <tissue evidence="10">Aerial parts of the thallus</tissue>
    </source>
</reference>
<dbReference type="GO" id="GO:0005634">
    <property type="term" value="C:nucleus"/>
    <property type="evidence" value="ECO:0007669"/>
    <property type="project" value="UniProtKB-SubCell"/>
</dbReference>
<dbReference type="PANTHER" id="PTHR13220:SF11">
    <property type="entry name" value="TIMELESS-INTERACTING PROTEIN"/>
    <property type="match status" value="1"/>
</dbReference>
<evidence type="ECO:0000256" key="4">
    <source>
        <dbReference type="ARBA" id="ARBA00023242"/>
    </source>
</evidence>
<proteinExistence type="inferred from homology"/>
<gene>
    <name evidence="10" type="ORF">R1sor_008218</name>
</gene>
<dbReference type="AlphaFoldDB" id="A0ABD3HVL3"/>
<dbReference type="InterPro" id="IPR036875">
    <property type="entry name" value="Znf_CCHC_sf"/>
</dbReference>
<keyword evidence="5 7" id="KW-0131">Cell cycle</keyword>
<dbReference type="PANTHER" id="PTHR13220">
    <property type="entry name" value="TIMELESS INTERACTING-RELATED"/>
    <property type="match status" value="1"/>
</dbReference>
<protein>
    <recommendedName>
        <fullName evidence="9">CCHC-type domain-containing protein</fullName>
    </recommendedName>
</protein>
<evidence type="ECO:0000256" key="2">
    <source>
        <dbReference type="ARBA" id="ARBA00006075"/>
    </source>
</evidence>
<keyword evidence="6" id="KW-0863">Zinc-finger</keyword>
<accession>A0ABD3HVL3</accession>
<organism evidence="10 11">
    <name type="scientific">Riccia sorocarpa</name>
    <dbReference type="NCBI Taxonomy" id="122646"/>
    <lineage>
        <taxon>Eukaryota</taxon>
        <taxon>Viridiplantae</taxon>
        <taxon>Streptophyta</taxon>
        <taxon>Embryophyta</taxon>
        <taxon>Marchantiophyta</taxon>
        <taxon>Marchantiopsida</taxon>
        <taxon>Marchantiidae</taxon>
        <taxon>Marchantiales</taxon>
        <taxon>Ricciaceae</taxon>
        <taxon>Riccia</taxon>
    </lineage>
</organism>
<dbReference type="Proteomes" id="UP001633002">
    <property type="component" value="Unassembled WGS sequence"/>
</dbReference>
<feature type="region of interest" description="Disordered" evidence="8">
    <location>
        <begin position="252"/>
        <end position="277"/>
    </location>
</feature>
<dbReference type="GO" id="GO:0006974">
    <property type="term" value="P:DNA damage response"/>
    <property type="evidence" value="ECO:0007669"/>
    <property type="project" value="UniProtKB-KW"/>
</dbReference>
<comment type="function">
    <text evidence="7">Plays an important role in the control of DNA replication and the maintenance of replication fork stability.</text>
</comment>
<dbReference type="GO" id="GO:0000076">
    <property type="term" value="P:DNA replication checkpoint signaling"/>
    <property type="evidence" value="ECO:0007669"/>
    <property type="project" value="UniProtKB-UniRule"/>
</dbReference>
<dbReference type="InterPro" id="IPR001878">
    <property type="entry name" value="Znf_CCHC"/>
</dbReference>
<comment type="subcellular location">
    <subcellularLocation>
        <location evidence="1 7">Nucleus</location>
    </subcellularLocation>
</comment>
<dbReference type="Pfam" id="PF00098">
    <property type="entry name" value="zf-CCHC"/>
    <property type="match status" value="1"/>
</dbReference>
<dbReference type="SMART" id="SM00343">
    <property type="entry name" value="ZnF_C2HC"/>
    <property type="match status" value="1"/>
</dbReference>
<evidence type="ECO:0000256" key="1">
    <source>
        <dbReference type="ARBA" id="ARBA00004123"/>
    </source>
</evidence>
<evidence type="ECO:0000313" key="10">
    <source>
        <dbReference type="EMBL" id="KAL3694567.1"/>
    </source>
</evidence>
<dbReference type="Pfam" id="PF07962">
    <property type="entry name" value="Swi3"/>
    <property type="match status" value="1"/>
</dbReference>
<name>A0ABD3HVL3_9MARC</name>
<comment type="similarity">
    <text evidence="2 7">Belongs to the CSM3 family.</text>
</comment>
<comment type="caution">
    <text evidence="10">The sequence shown here is derived from an EMBL/GenBank/DDBJ whole genome shotgun (WGS) entry which is preliminary data.</text>
</comment>
<sequence length="324" mass="34884">MATSNQDNHSRPTGCYKCGLPGHWSFDCPMKSGNESGSGGRSSTVQTGSARGAEKVVSGGGDRTFVKAFAKGRAPKASAAEGATIKIPRKRPQLTAELLLSDNGLGYLLEKMPQMVKIRGEGHEVHDLKALLEGYVHWHSQLHPYLGFNDFVAKIEKLGATRRVRMCVRELRDKVTGGNGHDVNTEKDSEAASPRAAEPSPEEATAGVNERESEEWLGAGLNEVDEADVNPDPAMPVNEDDFEDFFRQGTMEPNEALDSGSRPAQRAAGGTCSPRKLPSLLEEDATSIAPAPVSISETVAARMEANRLKALERAKARRATFVST</sequence>
<evidence type="ECO:0000313" key="11">
    <source>
        <dbReference type="Proteomes" id="UP001633002"/>
    </source>
</evidence>
<dbReference type="PROSITE" id="PS50158">
    <property type="entry name" value="ZF_CCHC"/>
    <property type="match status" value="1"/>
</dbReference>
<keyword evidence="11" id="KW-1185">Reference proteome</keyword>
<keyword evidence="3 7" id="KW-0227">DNA damage</keyword>
<evidence type="ECO:0000256" key="5">
    <source>
        <dbReference type="ARBA" id="ARBA00023306"/>
    </source>
</evidence>
<dbReference type="InterPro" id="IPR012923">
    <property type="entry name" value="Csm3"/>
</dbReference>
<keyword evidence="6" id="KW-0862">Zinc</keyword>